<dbReference type="Pfam" id="PF03466">
    <property type="entry name" value="LysR_substrate"/>
    <property type="match status" value="1"/>
</dbReference>
<evidence type="ECO:0000256" key="1">
    <source>
        <dbReference type="ARBA" id="ARBA00009437"/>
    </source>
</evidence>
<protein>
    <submittedName>
        <fullName evidence="6">Transcriptional regulator</fullName>
    </submittedName>
</protein>
<dbReference type="PANTHER" id="PTHR30537:SF74">
    <property type="entry name" value="HTH-TYPE TRANSCRIPTIONAL REGULATOR TRPI"/>
    <property type="match status" value="1"/>
</dbReference>
<dbReference type="EMBL" id="BSFJ01000005">
    <property type="protein sequence ID" value="GLK71530.1"/>
    <property type="molecule type" value="Genomic_DNA"/>
</dbReference>
<keyword evidence="3" id="KW-0238">DNA-binding</keyword>
<dbReference type="PROSITE" id="PS50931">
    <property type="entry name" value="HTH_LYSR"/>
    <property type="match status" value="1"/>
</dbReference>
<comment type="caution">
    <text evidence="6">The sequence shown here is derived from an EMBL/GenBank/DDBJ whole genome shotgun (WGS) entry which is preliminary data.</text>
</comment>
<evidence type="ECO:0000259" key="5">
    <source>
        <dbReference type="PROSITE" id="PS50931"/>
    </source>
</evidence>
<keyword evidence="4" id="KW-0804">Transcription</keyword>
<feature type="domain" description="HTH lysR-type" evidence="5">
    <location>
        <begin position="24"/>
        <end position="74"/>
    </location>
</feature>
<reference evidence="6" key="2">
    <citation type="submission" date="2023-01" db="EMBL/GenBank/DDBJ databases">
        <authorList>
            <person name="Sun Q."/>
            <person name="Evtushenko L."/>
        </authorList>
    </citation>
    <scope>NUCLEOTIDE SEQUENCE</scope>
    <source>
        <strain evidence="6">VKM B-2484</strain>
    </source>
</reference>
<dbReference type="PANTHER" id="PTHR30537">
    <property type="entry name" value="HTH-TYPE TRANSCRIPTIONAL REGULATOR"/>
    <property type="match status" value="1"/>
</dbReference>
<dbReference type="Gene3D" id="1.10.10.10">
    <property type="entry name" value="Winged helix-like DNA-binding domain superfamily/Winged helix DNA-binding domain"/>
    <property type="match status" value="1"/>
</dbReference>
<evidence type="ECO:0000313" key="7">
    <source>
        <dbReference type="Proteomes" id="UP001143370"/>
    </source>
</evidence>
<evidence type="ECO:0000313" key="6">
    <source>
        <dbReference type="EMBL" id="GLK71530.1"/>
    </source>
</evidence>
<dbReference type="Proteomes" id="UP001143370">
    <property type="component" value="Unassembled WGS sequence"/>
</dbReference>
<proteinExistence type="inferred from homology"/>
<dbReference type="GO" id="GO:0006351">
    <property type="term" value="P:DNA-templated transcription"/>
    <property type="evidence" value="ECO:0007669"/>
    <property type="project" value="TreeGrafter"/>
</dbReference>
<dbReference type="InterPro" id="IPR058163">
    <property type="entry name" value="LysR-type_TF_proteobact-type"/>
</dbReference>
<organism evidence="6 7">
    <name type="scientific">Ancylobacter dichloromethanicus</name>
    <dbReference type="NCBI Taxonomy" id="518825"/>
    <lineage>
        <taxon>Bacteria</taxon>
        <taxon>Pseudomonadati</taxon>
        <taxon>Pseudomonadota</taxon>
        <taxon>Alphaproteobacteria</taxon>
        <taxon>Hyphomicrobiales</taxon>
        <taxon>Xanthobacteraceae</taxon>
        <taxon>Ancylobacter</taxon>
    </lineage>
</organism>
<gene>
    <name evidence="6" type="ORF">GCM10017643_16450</name>
</gene>
<evidence type="ECO:0000256" key="3">
    <source>
        <dbReference type="ARBA" id="ARBA00023125"/>
    </source>
</evidence>
<dbReference type="InterPro" id="IPR036388">
    <property type="entry name" value="WH-like_DNA-bd_sf"/>
</dbReference>
<name>A0A9W6MZ16_9HYPH</name>
<dbReference type="GO" id="GO:0043565">
    <property type="term" value="F:sequence-specific DNA binding"/>
    <property type="evidence" value="ECO:0007669"/>
    <property type="project" value="TreeGrafter"/>
</dbReference>
<dbReference type="GO" id="GO:0003700">
    <property type="term" value="F:DNA-binding transcription factor activity"/>
    <property type="evidence" value="ECO:0007669"/>
    <property type="project" value="InterPro"/>
</dbReference>
<dbReference type="AlphaFoldDB" id="A0A9W6MZ16"/>
<dbReference type="InterPro" id="IPR000847">
    <property type="entry name" value="LysR_HTH_N"/>
</dbReference>
<comment type="similarity">
    <text evidence="1">Belongs to the LysR transcriptional regulatory family.</text>
</comment>
<sequence>MCATLHYVMRKLRLALPSMNGFFTFEAAARCGSFARAAEELNVTPAAVSRMMGRLEDHLGITLFERILGGVTLTEAGRILYEAISRGFSGIEHALREIEDRKTGMETVTLSVSTGFTTHWIMPHMAEIKRAFPSLDLRFQLIMSAVSGPVTDVDLGMRFVDGADERHEAHYIMPEILVPICSPGYRDGQSGSARDAVAAIETLINVVETAPDWSHVFFPGNSGAAANSMIFSDYAIVVQAAMLGQGVALGWLNVACHWLRTQALVPAGPRARVTQRHCQFVRSRDRPLRPIVADLRDWIIARLNDDVRQVAALYPELGISEVLDRPRG</sequence>
<dbReference type="PRINTS" id="PR00039">
    <property type="entry name" value="HTHLYSR"/>
</dbReference>
<keyword evidence="7" id="KW-1185">Reference proteome</keyword>
<accession>A0A9W6MZ16</accession>
<dbReference type="SUPFAM" id="SSF46785">
    <property type="entry name" value="Winged helix' DNA-binding domain"/>
    <property type="match status" value="1"/>
</dbReference>
<keyword evidence="2" id="KW-0805">Transcription regulation</keyword>
<dbReference type="InterPro" id="IPR005119">
    <property type="entry name" value="LysR_subst-bd"/>
</dbReference>
<dbReference type="SUPFAM" id="SSF53850">
    <property type="entry name" value="Periplasmic binding protein-like II"/>
    <property type="match status" value="1"/>
</dbReference>
<dbReference type="InterPro" id="IPR036390">
    <property type="entry name" value="WH_DNA-bd_sf"/>
</dbReference>
<evidence type="ECO:0000256" key="4">
    <source>
        <dbReference type="ARBA" id="ARBA00023163"/>
    </source>
</evidence>
<dbReference type="Pfam" id="PF00126">
    <property type="entry name" value="HTH_1"/>
    <property type="match status" value="1"/>
</dbReference>
<reference evidence="6" key="1">
    <citation type="journal article" date="2014" name="Int. J. Syst. Evol. Microbiol.">
        <title>Complete genome sequence of Corynebacterium casei LMG S-19264T (=DSM 44701T), isolated from a smear-ripened cheese.</title>
        <authorList>
            <consortium name="US DOE Joint Genome Institute (JGI-PGF)"/>
            <person name="Walter F."/>
            <person name="Albersmeier A."/>
            <person name="Kalinowski J."/>
            <person name="Ruckert C."/>
        </authorList>
    </citation>
    <scope>NUCLEOTIDE SEQUENCE</scope>
    <source>
        <strain evidence="6">VKM B-2484</strain>
    </source>
</reference>
<evidence type="ECO:0000256" key="2">
    <source>
        <dbReference type="ARBA" id="ARBA00023015"/>
    </source>
</evidence>
<dbReference type="Gene3D" id="3.40.190.10">
    <property type="entry name" value="Periplasmic binding protein-like II"/>
    <property type="match status" value="2"/>
</dbReference>